<dbReference type="InterPro" id="IPR025398">
    <property type="entry name" value="DUF4371"/>
</dbReference>
<reference evidence="3" key="1">
    <citation type="journal article" date="2020" name="Nat. Genet.">
        <title>Genomic diversifications of five Gossypium allopolyploid species and their impact on cotton improvement.</title>
        <authorList>
            <person name="Chen Z.J."/>
            <person name="Sreedasyam A."/>
            <person name="Ando A."/>
            <person name="Song Q."/>
            <person name="De Santiago L.M."/>
            <person name="Hulse-Kemp A.M."/>
            <person name="Ding M."/>
            <person name="Ye W."/>
            <person name="Kirkbride R.C."/>
            <person name="Jenkins J."/>
            <person name="Plott C."/>
            <person name="Lovell J."/>
            <person name="Lin Y.M."/>
            <person name="Vaughn R."/>
            <person name="Liu B."/>
            <person name="Simpson S."/>
            <person name="Scheffler B.E."/>
            <person name="Wen L."/>
            <person name="Saski C.A."/>
            <person name="Grover C.E."/>
            <person name="Hu G."/>
            <person name="Conover J.L."/>
            <person name="Carlson J.W."/>
            <person name="Shu S."/>
            <person name="Boston L.B."/>
            <person name="Williams M."/>
            <person name="Peterson D.G."/>
            <person name="McGee K."/>
            <person name="Jones D.C."/>
            <person name="Wendel J.F."/>
            <person name="Stelly D.M."/>
            <person name="Grimwood J."/>
            <person name="Schmutz J."/>
        </authorList>
    </citation>
    <scope>NUCLEOTIDE SEQUENCE [LARGE SCALE GENOMIC DNA]</scope>
    <source>
        <strain evidence="3">cv. 3-79</strain>
    </source>
</reference>
<evidence type="ECO:0000313" key="3">
    <source>
        <dbReference type="Proteomes" id="UP000327439"/>
    </source>
</evidence>
<name>A0A5J5VX41_GOSBA</name>
<evidence type="ECO:0000313" key="2">
    <source>
        <dbReference type="EMBL" id="KAB2084768.1"/>
    </source>
</evidence>
<evidence type="ECO:0000259" key="1">
    <source>
        <dbReference type="Pfam" id="PF14291"/>
    </source>
</evidence>
<protein>
    <recommendedName>
        <fullName evidence="1">DUF4371 domain-containing protein</fullName>
    </recommendedName>
</protein>
<accession>A0A5J5VX41</accession>
<dbReference type="AlphaFoldDB" id="A0A5J5VX41"/>
<dbReference type="PANTHER" id="PTHR11697">
    <property type="entry name" value="GENERAL TRANSCRIPTION FACTOR 2-RELATED ZINC FINGER PROTEIN"/>
    <property type="match status" value="1"/>
</dbReference>
<dbReference type="PANTHER" id="PTHR11697:SF230">
    <property type="entry name" value="ZINC FINGER, MYM DOMAIN CONTAINING 1"/>
    <property type="match status" value="1"/>
</dbReference>
<feature type="domain" description="DUF4371" evidence="1">
    <location>
        <begin position="3"/>
        <end position="138"/>
    </location>
</feature>
<dbReference type="EMBL" id="CM018206">
    <property type="protein sequence ID" value="KAB2084768.1"/>
    <property type="molecule type" value="Genomic_DNA"/>
</dbReference>
<gene>
    <name evidence="2" type="ORF">ES319_A05G356200v1</name>
</gene>
<dbReference type="Pfam" id="PF14291">
    <property type="entry name" value="DUF4371"/>
    <property type="match status" value="1"/>
</dbReference>
<dbReference type="Proteomes" id="UP000327439">
    <property type="component" value="Chromosome A05"/>
</dbReference>
<feature type="non-terminal residue" evidence="2">
    <location>
        <position position="1"/>
    </location>
</feature>
<dbReference type="OrthoDB" id="785612at2759"/>
<organism evidence="2 3">
    <name type="scientific">Gossypium barbadense</name>
    <name type="common">Sea Island cotton</name>
    <name type="synonym">Hibiscus barbadensis</name>
    <dbReference type="NCBI Taxonomy" id="3634"/>
    <lineage>
        <taxon>Eukaryota</taxon>
        <taxon>Viridiplantae</taxon>
        <taxon>Streptophyta</taxon>
        <taxon>Embryophyta</taxon>
        <taxon>Tracheophyta</taxon>
        <taxon>Spermatophyta</taxon>
        <taxon>Magnoliopsida</taxon>
        <taxon>eudicotyledons</taxon>
        <taxon>Gunneridae</taxon>
        <taxon>Pentapetalae</taxon>
        <taxon>rosids</taxon>
        <taxon>malvids</taxon>
        <taxon>Malvales</taxon>
        <taxon>Malvaceae</taxon>
        <taxon>Malvoideae</taxon>
        <taxon>Gossypium</taxon>
    </lineage>
</organism>
<dbReference type="InterPro" id="IPR055298">
    <property type="entry name" value="AtLOH3-like"/>
</dbReference>
<proteinExistence type="predicted"/>
<keyword evidence="3" id="KW-1185">Reference proteome</keyword>
<sequence>RCAFSSHDETSNSRNRSNFLELITLLAFYNDKVSKVVLDNAIRKVNILLTLFKKEILHILANKARDECKREQIAIILRYVDEKGFIKENFFDLYMRKYALFFLKEEICVVLSWHCLDFQNIRGQGYDGASNMQGEWNGLQALFLNDCPYAYYVIPIHNFFFSYLNFIVNIISASCKSHDQLQAAQAIEIVNMLEIDELETVTSFDFVFILHLVKEIIGIIDIIFQHLQQKSQKLREDGWDNLLEVVKAFCEKHNIEVLNMDSPYVVKHGHHQHDGFNMEPHYRVEIFNAAIDSQLFELNSRFNERKINLLTLSSALDLKDAYKSFNTERAFSMMKIVKTNLRNKMEDEFLIDNLVVYIETDC</sequence>